<protein>
    <submittedName>
        <fullName evidence="7">FAD-dependent oxidoreductase</fullName>
    </submittedName>
</protein>
<comment type="cofactor">
    <cofactor evidence="1">
        <name>FAD</name>
        <dbReference type="ChEBI" id="CHEBI:57692"/>
    </cofactor>
</comment>
<dbReference type="PRINTS" id="PR00411">
    <property type="entry name" value="PNDRDTASEI"/>
</dbReference>
<sequence>MSMEDRIVIVGAGQAAVSCAARLRTLSSGCSINLIGDEPYLPYQRPPLSKAFLTGELSVERLALKPRDWYDAQAIGLKTASPVSRIDRRERLVILEDGEQLPYDKLVLATGSRPRVLPESLTRNASRIYTLRGIADAEMLKGELLPGRRLLVVGGGYVGLEFAASAAKAGLQVVLVEAAERILGRVAASETADYFRELHRSHGVEIRENVGVLAICDTEGARRASLSNGEQIDADFVVVGIGAIANDRLALECGLETRNGVLVNENGQTSDPLIFAAGDCATLLGEAVTARIESVQNAIEQGDAVAHSLLGQIAPPRKTPWFWSDQFDAKLQIAGINSGFDRTEVKAGTRVGAQSIWYYAGETLIAVDAINDPVTYMTVRRILDARMSTSK</sequence>
<dbReference type="PRINTS" id="PR00368">
    <property type="entry name" value="FADPNR"/>
</dbReference>
<evidence type="ECO:0000313" key="7">
    <source>
        <dbReference type="EMBL" id="UTW08193.1"/>
    </source>
</evidence>
<feature type="domain" description="Reductase C-terminal" evidence="6">
    <location>
        <begin position="321"/>
        <end position="389"/>
    </location>
</feature>
<reference evidence="7" key="1">
    <citation type="submission" date="2021-04" db="EMBL/GenBank/DDBJ databases">
        <title>Oceanospirillales bacteria with DddD are important DMSP degraders in coastal seawater.</title>
        <authorList>
            <person name="Liu J."/>
        </authorList>
    </citation>
    <scope>NUCLEOTIDE SEQUENCE</scope>
    <source>
        <strain evidence="7">D13-4</strain>
    </source>
</reference>
<dbReference type="Proteomes" id="UP001059672">
    <property type="component" value="Chromosome"/>
</dbReference>
<feature type="domain" description="FAD/NAD(P)-binding" evidence="5">
    <location>
        <begin position="6"/>
        <end position="302"/>
    </location>
</feature>
<dbReference type="InterPro" id="IPR036188">
    <property type="entry name" value="FAD/NAD-bd_sf"/>
</dbReference>
<dbReference type="EMBL" id="CP073346">
    <property type="protein sequence ID" value="UTW08193.1"/>
    <property type="molecule type" value="Genomic_DNA"/>
</dbReference>
<dbReference type="Gene3D" id="3.50.50.60">
    <property type="entry name" value="FAD/NAD(P)-binding domain"/>
    <property type="match status" value="2"/>
</dbReference>
<dbReference type="InterPro" id="IPR023753">
    <property type="entry name" value="FAD/NAD-binding_dom"/>
</dbReference>
<dbReference type="SUPFAM" id="SSF51905">
    <property type="entry name" value="FAD/NAD(P)-binding domain"/>
    <property type="match status" value="2"/>
</dbReference>
<evidence type="ECO:0000256" key="3">
    <source>
        <dbReference type="ARBA" id="ARBA00022827"/>
    </source>
</evidence>
<dbReference type="InterPro" id="IPR050446">
    <property type="entry name" value="FAD-oxidoreductase/Apoptosis"/>
</dbReference>
<dbReference type="InterPro" id="IPR028202">
    <property type="entry name" value="Reductase_C"/>
</dbReference>
<dbReference type="SUPFAM" id="SSF55424">
    <property type="entry name" value="FAD/NAD-linked reductases, dimerisation (C-terminal) domain"/>
    <property type="match status" value="1"/>
</dbReference>
<keyword evidence="4" id="KW-0560">Oxidoreductase</keyword>
<dbReference type="Pfam" id="PF07992">
    <property type="entry name" value="Pyr_redox_2"/>
    <property type="match status" value="1"/>
</dbReference>
<evidence type="ECO:0000313" key="8">
    <source>
        <dbReference type="Proteomes" id="UP001059672"/>
    </source>
</evidence>
<evidence type="ECO:0000259" key="6">
    <source>
        <dbReference type="Pfam" id="PF14759"/>
    </source>
</evidence>
<dbReference type="PANTHER" id="PTHR43557">
    <property type="entry name" value="APOPTOSIS-INDUCING FACTOR 1"/>
    <property type="match status" value="1"/>
</dbReference>
<evidence type="ECO:0000259" key="5">
    <source>
        <dbReference type="Pfam" id="PF07992"/>
    </source>
</evidence>
<proteinExistence type="predicted"/>
<evidence type="ECO:0000256" key="4">
    <source>
        <dbReference type="ARBA" id="ARBA00023002"/>
    </source>
</evidence>
<dbReference type="Pfam" id="PF14759">
    <property type="entry name" value="Reductase_C"/>
    <property type="match status" value="1"/>
</dbReference>
<name>A0ABY5H996_9PSED</name>
<keyword evidence="8" id="KW-1185">Reference proteome</keyword>
<evidence type="ECO:0000256" key="2">
    <source>
        <dbReference type="ARBA" id="ARBA00022630"/>
    </source>
</evidence>
<dbReference type="InterPro" id="IPR016156">
    <property type="entry name" value="FAD/NAD-linked_Rdtase_dimer_sf"/>
</dbReference>
<keyword evidence="3" id="KW-0274">FAD</keyword>
<keyword evidence="2" id="KW-0285">Flavoprotein</keyword>
<evidence type="ECO:0000256" key="1">
    <source>
        <dbReference type="ARBA" id="ARBA00001974"/>
    </source>
</evidence>
<accession>A0ABY5H996</accession>
<dbReference type="PANTHER" id="PTHR43557:SF2">
    <property type="entry name" value="RIESKE DOMAIN-CONTAINING PROTEIN-RELATED"/>
    <property type="match status" value="1"/>
</dbReference>
<dbReference type="PROSITE" id="PS51257">
    <property type="entry name" value="PROKAR_LIPOPROTEIN"/>
    <property type="match status" value="1"/>
</dbReference>
<dbReference type="Gene3D" id="3.30.390.30">
    <property type="match status" value="1"/>
</dbReference>
<gene>
    <name evidence="7" type="ORF">KDW96_02355</name>
</gene>
<organism evidence="7 8">
    <name type="scientific">Pseudomonas benzenivorans</name>
    <dbReference type="NCBI Taxonomy" id="556533"/>
    <lineage>
        <taxon>Bacteria</taxon>
        <taxon>Pseudomonadati</taxon>
        <taxon>Pseudomonadota</taxon>
        <taxon>Gammaproteobacteria</taxon>
        <taxon>Pseudomonadales</taxon>
        <taxon>Pseudomonadaceae</taxon>
        <taxon>Pseudomonas</taxon>
    </lineage>
</organism>